<keyword evidence="3" id="KW-1185">Reference proteome</keyword>
<organism evidence="2 4">
    <name type="scientific">Bos indicus x Bos taurus</name>
    <name type="common">Hybrid cattle</name>
    <dbReference type="NCBI Taxonomy" id="30522"/>
    <lineage>
        <taxon>Eukaryota</taxon>
        <taxon>Metazoa</taxon>
        <taxon>Chordata</taxon>
        <taxon>Craniata</taxon>
        <taxon>Vertebrata</taxon>
        <taxon>Euteleostomi</taxon>
        <taxon>Mammalia</taxon>
        <taxon>Eutheria</taxon>
        <taxon>Laurasiatheria</taxon>
        <taxon>Artiodactyla</taxon>
        <taxon>Ruminantia</taxon>
        <taxon>Pecora</taxon>
        <taxon>Bovidae</taxon>
        <taxon>Bovinae</taxon>
        <taxon>Bos</taxon>
    </lineage>
</organism>
<dbReference type="Proteomes" id="UP000314981">
    <property type="component" value="Chromosome 12"/>
</dbReference>
<sequence>KEFGERTDASRLPHGEVETRGPAISILFGFWTSVICDTYIVLSWNKRIQSSPGASASSAPHPGIQRNRRQSCTKEGQSQVPEAGL</sequence>
<evidence type="ECO:0000313" key="3">
    <source>
        <dbReference type="Proteomes" id="UP000314981"/>
    </source>
</evidence>
<dbReference type="Ensembl" id="ENSBIXT00000012266.1">
    <property type="protein sequence ID" value="ENSBIXP00000027795.1"/>
    <property type="gene ID" value="ENSBIXG00000008744.1"/>
</dbReference>
<evidence type="ECO:0000256" key="1">
    <source>
        <dbReference type="SAM" id="MobiDB-lite"/>
    </source>
</evidence>
<reference evidence="2" key="2">
    <citation type="submission" date="2025-05" db="UniProtKB">
        <authorList>
            <consortium name="Ensembl"/>
        </authorList>
    </citation>
    <scope>IDENTIFICATION</scope>
</reference>
<name>A0A4W2GPJ9_BOBOX</name>
<feature type="region of interest" description="Disordered" evidence="1">
    <location>
        <begin position="50"/>
        <end position="85"/>
    </location>
</feature>
<dbReference type="GeneTree" id="ENSGT00390000014262"/>
<evidence type="ECO:0000313" key="4">
    <source>
        <dbReference type="Proteomes" id="UP000429181"/>
    </source>
</evidence>
<feature type="compositionally biased region" description="Polar residues" evidence="1">
    <location>
        <begin position="73"/>
        <end position="85"/>
    </location>
</feature>
<protein>
    <submittedName>
        <fullName evidence="2">Small integral membrane protein 2</fullName>
    </submittedName>
</protein>
<feature type="compositionally biased region" description="Low complexity" evidence="1">
    <location>
        <begin position="50"/>
        <end position="63"/>
    </location>
</feature>
<accession>A0A4W2GPJ9</accession>
<dbReference type="OMA" id="DEPHARI"/>
<dbReference type="Proteomes" id="UP000429181">
    <property type="component" value="Chromosome 12"/>
</dbReference>
<reference evidence="3 4" key="1">
    <citation type="submission" date="2018-11" db="EMBL/GenBank/DDBJ databases">
        <title>Haplotype-resolved cattle genomes.</title>
        <authorList>
            <person name="Low W.Y."/>
            <person name="Tearle R."/>
            <person name="Bickhart D.M."/>
            <person name="Rosen B.D."/>
            <person name="Koren S."/>
            <person name="Rhie A."/>
            <person name="Hiendleder S."/>
            <person name="Phillippy A.M."/>
            <person name="Smith T.P.L."/>
            <person name="Williams J.L."/>
        </authorList>
    </citation>
    <scope>NUCLEOTIDE SEQUENCE [LARGE SCALE GENOMIC DNA]</scope>
</reference>
<proteinExistence type="predicted"/>
<dbReference type="AlphaFoldDB" id="A0A4W2GPJ9"/>
<evidence type="ECO:0000313" key="2">
    <source>
        <dbReference type="Ensembl" id="ENSBIXP00005019856.1"/>
    </source>
</evidence>
<dbReference type="Ensembl" id="ENSBIXT00005050016.1">
    <property type="protein sequence ID" value="ENSBIXP00005019856.1"/>
    <property type="gene ID" value="ENSBIXG00005003927.1"/>
</dbReference>